<comment type="pathway">
    <text evidence="2">Amino-acid biosynthesis; L-methionine biosynthesis via de novo pathway; L-homoserine from L-aspartate: step 3/3.</text>
</comment>
<reference evidence="15" key="1">
    <citation type="submission" date="2019-03" db="EMBL/GenBank/DDBJ databases">
        <title>Afifella sp. nov., isolated from activated sludge.</title>
        <authorList>
            <person name="Li Q."/>
            <person name="Liu Y."/>
        </authorList>
    </citation>
    <scope>NUCLEOTIDE SEQUENCE</scope>
    <source>
        <strain evidence="15">L72</strain>
    </source>
</reference>
<protein>
    <recommendedName>
        <fullName evidence="5">Homoserine dehydrogenase</fullName>
        <ecNumber evidence="4">1.1.1.3</ecNumber>
    </recommendedName>
</protein>
<dbReference type="SUPFAM" id="SSF51735">
    <property type="entry name" value="NAD(P)-binding Rossmann-fold domains"/>
    <property type="match status" value="1"/>
</dbReference>
<keyword evidence="9" id="KW-0560">Oxidoreductase</keyword>
<evidence type="ECO:0000256" key="10">
    <source>
        <dbReference type="ARBA" id="ARBA00023167"/>
    </source>
</evidence>
<dbReference type="SUPFAM" id="SSF55021">
    <property type="entry name" value="ACT-like"/>
    <property type="match status" value="1"/>
</dbReference>
<dbReference type="Gene3D" id="3.40.50.720">
    <property type="entry name" value="NAD(P)-binding Rossmann-like Domain"/>
    <property type="match status" value="1"/>
</dbReference>
<evidence type="ECO:0000256" key="1">
    <source>
        <dbReference type="ARBA" id="ARBA00005056"/>
    </source>
</evidence>
<keyword evidence="10" id="KW-0486">Methionine biosynthesis</keyword>
<dbReference type="InterPro" id="IPR002912">
    <property type="entry name" value="ACT_dom"/>
</dbReference>
<comment type="similarity">
    <text evidence="3 13">Belongs to the homoserine dehydrogenase family.</text>
</comment>
<dbReference type="AlphaFoldDB" id="A0A964T527"/>
<keyword evidence="7" id="KW-0791">Threonine biosynthesis</keyword>
<dbReference type="InterPro" id="IPR001342">
    <property type="entry name" value="HDH_cat"/>
</dbReference>
<feature type="binding site" evidence="12">
    <location>
        <begin position="10"/>
        <end position="17"/>
    </location>
    <ligand>
        <name>NADP(+)</name>
        <dbReference type="ChEBI" id="CHEBI:58349"/>
    </ligand>
</feature>
<evidence type="ECO:0000256" key="12">
    <source>
        <dbReference type="PIRSR" id="PIRSR000098-2"/>
    </source>
</evidence>
<dbReference type="InterPro" id="IPR036291">
    <property type="entry name" value="NAD(P)-bd_dom_sf"/>
</dbReference>
<feature type="binding site" evidence="12">
    <location>
        <position position="107"/>
    </location>
    <ligand>
        <name>NADPH</name>
        <dbReference type="ChEBI" id="CHEBI:57783"/>
    </ligand>
</feature>
<dbReference type="SUPFAM" id="SSF55347">
    <property type="entry name" value="Glyceraldehyde-3-phosphate dehydrogenase-like, C-terminal domain"/>
    <property type="match status" value="1"/>
</dbReference>
<dbReference type="FunFam" id="3.30.360.10:FF:000005">
    <property type="entry name" value="Homoserine dehydrogenase"/>
    <property type="match status" value="1"/>
</dbReference>
<sequence length="438" mass="46143">MQEPLRVGIAGLGTVGASVVRMLRTNSASIALKAGRPVEVVAVSARDRARDRGFRLEGIEWFDDPVALAHSNAIDLFVELIGGEDGVARASVRAALGSGRSVVTANKALLAAHGLELAGLAERGGGTLSFEAAVAGGIPVVKTLREALAGNRIDRVYGILNGTCNYILTRMEAEGLTFGACLKAAQELGYAEADPTFDVEGWDTAHKLAILTSVAFGTEIDRESIFVEGIASIEPEDIAAADELGYRIKLLGIAQRTETGIEQRVHPAMVPKDSDIARIAGVTNAVAVEGDFVGCVVLSGPGAGGHATASAVVGDILDVARGLRVAPLGRPIAALEPYVRAQMRTHEGGYYLRLRVPDRPGAFAAIAQRMADHNISLDSIVQRNRPPSSAPRHLCDQAQPVTIITHETTERAIRSALGQIEADGVVVGRAQLIRIENL</sequence>
<evidence type="ECO:0000313" key="15">
    <source>
        <dbReference type="EMBL" id="MYZ48504.1"/>
    </source>
</evidence>
<accession>A0A964T527</accession>
<dbReference type="CDD" id="cd04881">
    <property type="entry name" value="ACT_HSDH-Hom"/>
    <property type="match status" value="1"/>
</dbReference>
<evidence type="ECO:0000256" key="9">
    <source>
        <dbReference type="ARBA" id="ARBA00023002"/>
    </source>
</evidence>
<dbReference type="PANTHER" id="PTHR43331:SF1">
    <property type="entry name" value="HOMOSERINE DEHYDROGENASE"/>
    <property type="match status" value="1"/>
</dbReference>
<dbReference type="PANTHER" id="PTHR43331">
    <property type="entry name" value="HOMOSERINE DEHYDROGENASE"/>
    <property type="match status" value="1"/>
</dbReference>
<evidence type="ECO:0000256" key="8">
    <source>
        <dbReference type="ARBA" id="ARBA00022857"/>
    </source>
</evidence>
<dbReference type="EC" id="1.1.1.3" evidence="4"/>
<feature type="binding site" evidence="12">
    <location>
        <position position="192"/>
    </location>
    <ligand>
        <name>L-homoserine</name>
        <dbReference type="ChEBI" id="CHEBI:57476"/>
    </ligand>
</feature>
<evidence type="ECO:0000313" key="16">
    <source>
        <dbReference type="Proteomes" id="UP000773614"/>
    </source>
</evidence>
<dbReference type="InterPro" id="IPR005106">
    <property type="entry name" value="Asp/hSer_DH_NAD-bd"/>
</dbReference>
<proteinExistence type="inferred from homology"/>
<dbReference type="PIRSF" id="PIRSF000098">
    <property type="entry name" value="Homoser_dehydrog"/>
    <property type="match status" value="1"/>
</dbReference>
<dbReference type="PROSITE" id="PS51671">
    <property type="entry name" value="ACT"/>
    <property type="match status" value="1"/>
</dbReference>
<dbReference type="GO" id="GO:0009086">
    <property type="term" value="P:methionine biosynthetic process"/>
    <property type="evidence" value="ECO:0007669"/>
    <property type="project" value="UniProtKB-KW"/>
</dbReference>
<gene>
    <name evidence="15" type="ORF">E4O86_12370</name>
</gene>
<feature type="domain" description="ACT" evidence="14">
    <location>
        <begin position="351"/>
        <end position="435"/>
    </location>
</feature>
<evidence type="ECO:0000259" key="14">
    <source>
        <dbReference type="PROSITE" id="PS51671"/>
    </source>
</evidence>
<evidence type="ECO:0000256" key="13">
    <source>
        <dbReference type="RuleBase" id="RU004171"/>
    </source>
</evidence>
<comment type="pathway">
    <text evidence="1">Amino-acid biosynthesis; L-threonine biosynthesis; L-threonine from L-aspartate: step 3/5.</text>
</comment>
<evidence type="ECO:0000256" key="5">
    <source>
        <dbReference type="ARBA" id="ARBA00013376"/>
    </source>
</evidence>
<evidence type="ECO:0000256" key="4">
    <source>
        <dbReference type="ARBA" id="ARBA00013213"/>
    </source>
</evidence>
<dbReference type="RefSeq" id="WP_161140850.1">
    <property type="nucleotide sequence ID" value="NZ_SPKJ01000039.1"/>
</dbReference>
<keyword evidence="6" id="KW-0028">Amino-acid biosynthesis</keyword>
<dbReference type="Pfam" id="PF01842">
    <property type="entry name" value="ACT"/>
    <property type="match status" value="1"/>
</dbReference>
<name>A0A964T527_9HYPH</name>
<dbReference type="GO" id="GO:0050661">
    <property type="term" value="F:NADP binding"/>
    <property type="evidence" value="ECO:0007669"/>
    <property type="project" value="InterPro"/>
</dbReference>
<organism evidence="15 16">
    <name type="scientific">Propylenella binzhouense</name>
    <dbReference type="NCBI Taxonomy" id="2555902"/>
    <lineage>
        <taxon>Bacteria</taxon>
        <taxon>Pseudomonadati</taxon>
        <taxon>Pseudomonadota</taxon>
        <taxon>Alphaproteobacteria</taxon>
        <taxon>Hyphomicrobiales</taxon>
        <taxon>Propylenellaceae</taxon>
        <taxon>Propylenella</taxon>
    </lineage>
</organism>
<dbReference type="GO" id="GO:0009088">
    <property type="term" value="P:threonine biosynthetic process"/>
    <property type="evidence" value="ECO:0007669"/>
    <property type="project" value="UniProtKB-KW"/>
</dbReference>
<keyword evidence="16" id="KW-1185">Reference proteome</keyword>
<comment type="caution">
    <text evidence="15">The sequence shown here is derived from an EMBL/GenBank/DDBJ whole genome shotgun (WGS) entry which is preliminary data.</text>
</comment>
<feature type="active site" description="Proton donor" evidence="11">
    <location>
        <position position="207"/>
    </location>
</feature>
<dbReference type="Proteomes" id="UP000773614">
    <property type="component" value="Unassembled WGS sequence"/>
</dbReference>
<dbReference type="OrthoDB" id="9808167at2"/>
<dbReference type="EMBL" id="SPKJ01000039">
    <property type="protein sequence ID" value="MYZ48504.1"/>
    <property type="molecule type" value="Genomic_DNA"/>
</dbReference>
<dbReference type="Pfam" id="PF03447">
    <property type="entry name" value="NAD_binding_3"/>
    <property type="match status" value="1"/>
</dbReference>
<dbReference type="InterPro" id="IPR045865">
    <property type="entry name" value="ACT-like_dom_sf"/>
</dbReference>
<dbReference type="NCBIfam" id="NF004976">
    <property type="entry name" value="PRK06349.1"/>
    <property type="match status" value="1"/>
</dbReference>
<evidence type="ECO:0000256" key="11">
    <source>
        <dbReference type="PIRSR" id="PIRSR000098-1"/>
    </source>
</evidence>
<evidence type="ECO:0000256" key="7">
    <source>
        <dbReference type="ARBA" id="ARBA00022697"/>
    </source>
</evidence>
<evidence type="ECO:0000256" key="2">
    <source>
        <dbReference type="ARBA" id="ARBA00005062"/>
    </source>
</evidence>
<dbReference type="InterPro" id="IPR019811">
    <property type="entry name" value="HDH_CS"/>
</dbReference>
<dbReference type="Gene3D" id="3.30.70.260">
    <property type="match status" value="1"/>
</dbReference>
<dbReference type="GO" id="GO:0004412">
    <property type="term" value="F:homoserine dehydrogenase activity"/>
    <property type="evidence" value="ECO:0007669"/>
    <property type="project" value="UniProtKB-EC"/>
</dbReference>
<dbReference type="Gene3D" id="3.30.360.10">
    <property type="entry name" value="Dihydrodipicolinate Reductase, domain 2"/>
    <property type="match status" value="1"/>
</dbReference>
<dbReference type="Pfam" id="PF00742">
    <property type="entry name" value="Homoserine_dh"/>
    <property type="match status" value="1"/>
</dbReference>
<dbReference type="InterPro" id="IPR016204">
    <property type="entry name" value="HDH"/>
</dbReference>
<keyword evidence="8 12" id="KW-0521">NADP</keyword>
<evidence type="ECO:0000256" key="3">
    <source>
        <dbReference type="ARBA" id="ARBA00006753"/>
    </source>
</evidence>
<evidence type="ECO:0000256" key="6">
    <source>
        <dbReference type="ARBA" id="ARBA00022605"/>
    </source>
</evidence>
<dbReference type="PROSITE" id="PS01042">
    <property type="entry name" value="HOMOSER_DHGENASE"/>
    <property type="match status" value="1"/>
</dbReference>